<comment type="caution">
    <text evidence="2">The sequence shown here is derived from an EMBL/GenBank/DDBJ whole genome shotgun (WGS) entry which is preliminary data.</text>
</comment>
<proteinExistence type="predicted"/>
<feature type="region of interest" description="Disordered" evidence="1">
    <location>
        <begin position="1"/>
        <end position="64"/>
    </location>
</feature>
<evidence type="ECO:0000313" key="3">
    <source>
        <dbReference type="Proteomes" id="UP000266723"/>
    </source>
</evidence>
<evidence type="ECO:0000313" key="2">
    <source>
        <dbReference type="EMBL" id="KAF3608649.1"/>
    </source>
</evidence>
<evidence type="ECO:0000256" key="1">
    <source>
        <dbReference type="SAM" id="MobiDB-lite"/>
    </source>
</evidence>
<dbReference type="Proteomes" id="UP000266723">
    <property type="component" value="Unassembled WGS sequence"/>
</dbReference>
<name>A0ABQ7EYD7_BRACR</name>
<protein>
    <submittedName>
        <fullName evidence="2">Uncharacterized protein</fullName>
    </submittedName>
</protein>
<keyword evidence="3" id="KW-1185">Reference proteome</keyword>
<sequence length="64" mass="7023">METASASHNHATTEENHTSGYPTSHALLNLEEAQPETTKFSDSDPIAERSDSRTVNVHRGRSCL</sequence>
<gene>
    <name evidence="2" type="ORF">DY000_02051720</name>
</gene>
<feature type="compositionally biased region" description="Basic and acidic residues" evidence="1">
    <location>
        <begin position="39"/>
        <end position="52"/>
    </location>
</feature>
<reference evidence="2 3" key="1">
    <citation type="journal article" date="2020" name="BMC Genomics">
        <title>Intraspecific diversification of the crop wild relative Brassica cretica Lam. using demographic model selection.</title>
        <authorList>
            <person name="Kioukis A."/>
            <person name="Michalopoulou V.A."/>
            <person name="Briers L."/>
            <person name="Pirintsos S."/>
            <person name="Studholme D.J."/>
            <person name="Pavlidis P."/>
            <person name="Sarris P.F."/>
        </authorList>
    </citation>
    <scope>NUCLEOTIDE SEQUENCE [LARGE SCALE GENOMIC DNA]</scope>
    <source>
        <strain evidence="3">cv. PFS-1207/04</strain>
    </source>
</reference>
<dbReference type="EMBL" id="QGKV02000297">
    <property type="protein sequence ID" value="KAF3608649.1"/>
    <property type="molecule type" value="Genomic_DNA"/>
</dbReference>
<accession>A0ABQ7EYD7</accession>
<organism evidence="2 3">
    <name type="scientific">Brassica cretica</name>
    <name type="common">Mustard</name>
    <dbReference type="NCBI Taxonomy" id="69181"/>
    <lineage>
        <taxon>Eukaryota</taxon>
        <taxon>Viridiplantae</taxon>
        <taxon>Streptophyta</taxon>
        <taxon>Embryophyta</taxon>
        <taxon>Tracheophyta</taxon>
        <taxon>Spermatophyta</taxon>
        <taxon>Magnoliopsida</taxon>
        <taxon>eudicotyledons</taxon>
        <taxon>Gunneridae</taxon>
        <taxon>Pentapetalae</taxon>
        <taxon>rosids</taxon>
        <taxon>malvids</taxon>
        <taxon>Brassicales</taxon>
        <taxon>Brassicaceae</taxon>
        <taxon>Brassiceae</taxon>
        <taxon>Brassica</taxon>
    </lineage>
</organism>
<feature type="compositionally biased region" description="Polar residues" evidence="1">
    <location>
        <begin position="1"/>
        <end position="10"/>
    </location>
</feature>